<proteinExistence type="predicted"/>
<dbReference type="RefSeq" id="WP_046328326.1">
    <property type="nucleotide sequence ID" value="NZ_CP011280.1"/>
</dbReference>
<reference evidence="2 3" key="1">
    <citation type="journal article" date="2012" name="BMC Genomics">
        <title>Genomic sequence analysis and characterization of Sneathia amnii sp. nov.</title>
        <authorList>
            <consortium name="Vaginal Microbiome Consortium (additional members)"/>
            <person name="Harwich M.D.Jr."/>
            <person name="Serrano M.G."/>
            <person name="Fettweis J.M."/>
            <person name="Alves J.M."/>
            <person name="Reimers M.A."/>
            <person name="Buck G.A."/>
            <person name="Jefferson K.K."/>
        </authorList>
    </citation>
    <scope>NUCLEOTIDE SEQUENCE [LARGE SCALE GENOMIC DNA]</scope>
    <source>
        <strain evidence="2 3">SN35</strain>
    </source>
</reference>
<dbReference type="Proteomes" id="UP000033103">
    <property type="component" value="Chromosome"/>
</dbReference>
<dbReference type="OrthoDB" id="9864990at2"/>
<name>A0A0E3Z9Q1_9FUSO</name>
<feature type="transmembrane region" description="Helical" evidence="1">
    <location>
        <begin position="65"/>
        <end position="86"/>
    </location>
</feature>
<keyword evidence="1" id="KW-0472">Membrane</keyword>
<gene>
    <name evidence="2" type="ORF">VC03_01350</name>
</gene>
<evidence type="ECO:0000313" key="3">
    <source>
        <dbReference type="Proteomes" id="UP000033103"/>
    </source>
</evidence>
<evidence type="ECO:0000256" key="1">
    <source>
        <dbReference type="SAM" id="Phobius"/>
    </source>
</evidence>
<accession>A0A0E3Z9Q1</accession>
<dbReference type="STRING" id="187101.VC03_01350"/>
<keyword evidence="1" id="KW-1133">Transmembrane helix</keyword>
<organism evidence="2 3">
    <name type="scientific">Sneathia vaginalis</name>
    <dbReference type="NCBI Taxonomy" id="187101"/>
    <lineage>
        <taxon>Bacteria</taxon>
        <taxon>Fusobacteriati</taxon>
        <taxon>Fusobacteriota</taxon>
        <taxon>Fusobacteriia</taxon>
        <taxon>Fusobacteriales</taxon>
        <taxon>Leptotrichiaceae</taxon>
        <taxon>Sneathia</taxon>
    </lineage>
</organism>
<evidence type="ECO:0000313" key="2">
    <source>
        <dbReference type="EMBL" id="AKC95220.1"/>
    </source>
</evidence>
<dbReference type="AlphaFoldDB" id="A0A0E3Z9Q1"/>
<protein>
    <submittedName>
        <fullName evidence="2">Uncharacterized protein</fullName>
    </submittedName>
</protein>
<dbReference type="HOGENOM" id="CLU_2059871_0_0_0"/>
<keyword evidence="3" id="KW-1185">Reference proteome</keyword>
<dbReference type="PATRIC" id="fig|1069640.6.peg.256"/>
<dbReference type="KEGG" id="sns:VC03_01350"/>
<feature type="transmembrane region" description="Helical" evidence="1">
    <location>
        <begin position="35"/>
        <end position="59"/>
    </location>
</feature>
<keyword evidence="1" id="KW-0812">Transmembrane</keyword>
<sequence length="119" mass="14467">MNDYELEYFVATEELKHRYIDSETLKKVRKVRSRILRNALLIYTVLLVIIVFILFHVLIRIPNETVSLILGIIVLILIIALQRPCVDKMYRFLMKKKYKKYLSKEFVERLKNEHKYYED</sequence>
<dbReference type="EMBL" id="CP011280">
    <property type="protein sequence ID" value="AKC95220.1"/>
    <property type="molecule type" value="Genomic_DNA"/>
</dbReference>